<dbReference type="RefSeq" id="XP_003146007.1">
    <property type="nucleotide sequence ID" value="XM_003145959.1"/>
</dbReference>
<proteinExistence type="predicted"/>
<name>A0A1S0TPX3_LOALO</name>
<organism evidence="1">
    <name type="scientific">Loa loa</name>
    <name type="common">Eye worm</name>
    <name type="synonym">Filaria loa</name>
    <dbReference type="NCBI Taxonomy" id="7209"/>
    <lineage>
        <taxon>Eukaryota</taxon>
        <taxon>Metazoa</taxon>
        <taxon>Ecdysozoa</taxon>
        <taxon>Nematoda</taxon>
        <taxon>Chromadorea</taxon>
        <taxon>Rhabditida</taxon>
        <taxon>Spirurina</taxon>
        <taxon>Spiruromorpha</taxon>
        <taxon>Filarioidea</taxon>
        <taxon>Onchocercidae</taxon>
        <taxon>Loa</taxon>
    </lineage>
</organism>
<dbReference type="CTD" id="9947879"/>
<dbReference type="KEGG" id="loa:LOAG_10435"/>
<evidence type="ECO:0000313" key="1">
    <source>
        <dbReference type="EMBL" id="EFO18063.1"/>
    </source>
</evidence>
<dbReference type="EMBL" id="JH712153">
    <property type="protein sequence ID" value="EFO18063.1"/>
    <property type="molecule type" value="Genomic_DNA"/>
</dbReference>
<dbReference type="InParanoid" id="A0A1S0TPX3"/>
<accession>A0A1S0TPX3</accession>
<dbReference type="AlphaFoldDB" id="A0A1S0TPX3"/>
<protein>
    <submittedName>
        <fullName evidence="1">Uncharacterized protein</fullName>
    </submittedName>
</protein>
<sequence>MTNIVPACLGNELFYVQQAVSNPLLHISGRSLRDGKKPCDAPKLDILLRLRAVGISYVIASCLWSLTDIKGFKHDVTFDATVLNSERIRRNNVLLSCIRSHQSRYELVMSSPECSEAIMRKSTIMGRNNLTILSSYRFLFRNANQMAGKSTVHRE</sequence>
<dbReference type="GeneID" id="9947879"/>
<reference evidence="1" key="1">
    <citation type="submission" date="2012-04" db="EMBL/GenBank/DDBJ databases">
        <title>The Genome Sequence of Loa loa.</title>
        <authorList>
            <consortium name="The Broad Institute Genome Sequencing Platform"/>
            <consortium name="Broad Institute Genome Sequencing Center for Infectious Disease"/>
            <person name="Nutman T.B."/>
            <person name="Fink D.L."/>
            <person name="Russ C."/>
            <person name="Young S."/>
            <person name="Zeng Q."/>
            <person name="Gargeya S."/>
            <person name="Alvarado L."/>
            <person name="Berlin A."/>
            <person name="Chapman S.B."/>
            <person name="Chen Z."/>
            <person name="Freedman E."/>
            <person name="Gellesch M."/>
            <person name="Goldberg J."/>
            <person name="Griggs A."/>
            <person name="Gujja S."/>
            <person name="Heilman E.R."/>
            <person name="Heiman D."/>
            <person name="Howarth C."/>
            <person name="Mehta T."/>
            <person name="Neiman D."/>
            <person name="Pearson M."/>
            <person name="Roberts A."/>
            <person name="Saif S."/>
            <person name="Shea T."/>
            <person name="Shenoy N."/>
            <person name="Sisk P."/>
            <person name="Stolte C."/>
            <person name="Sykes S."/>
            <person name="White J."/>
            <person name="Yandava C."/>
            <person name="Haas B."/>
            <person name="Henn M.R."/>
            <person name="Nusbaum C."/>
            <person name="Birren B."/>
        </authorList>
    </citation>
    <scope>NUCLEOTIDE SEQUENCE [LARGE SCALE GENOMIC DNA]</scope>
</reference>
<gene>
    <name evidence="1" type="ORF">LOAG_10435</name>
</gene>